<comment type="caution">
    <text evidence="3">The sequence shown here is derived from an EMBL/GenBank/DDBJ whole genome shotgun (WGS) entry which is preliminary data.</text>
</comment>
<dbReference type="Gene3D" id="1.10.1220.170">
    <property type="match status" value="1"/>
</dbReference>
<dbReference type="PANTHER" id="PTHR33713">
    <property type="entry name" value="ANTITOXIN YAFN-RELATED"/>
    <property type="match status" value="1"/>
</dbReference>
<dbReference type="Pfam" id="PF02604">
    <property type="entry name" value="PhdYeFM_antitox"/>
    <property type="match status" value="1"/>
</dbReference>
<evidence type="ECO:0000256" key="2">
    <source>
        <dbReference type="RuleBase" id="RU362080"/>
    </source>
</evidence>
<dbReference type="InterPro" id="IPR036165">
    <property type="entry name" value="YefM-like_sf"/>
</dbReference>
<dbReference type="NCBIfam" id="TIGR01552">
    <property type="entry name" value="phd_fam"/>
    <property type="match status" value="1"/>
</dbReference>
<evidence type="ECO:0000313" key="4">
    <source>
        <dbReference type="Proteomes" id="UP001384579"/>
    </source>
</evidence>
<keyword evidence="4" id="KW-1185">Reference proteome</keyword>
<comment type="function">
    <text evidence="2">Antitoxin component of a type II toxin-antitoxin (TA) system.</text>
</comment>
<evidence type="ECO:0000313" key="3">
    <source>
        <dbReference type="EMBL" id="MEK0185380.1"/>
    </source>
</evidence>
<dbReference type="PANTHER" id="PTHR33713:SF6">
    <property type="entry name" value="ANTITOXIN YEFM"/>
    <property type="match status" value="1"/>
</dbReference>
<proteinExistence type="inferred from homology"/>
<dbReference type="EMBL" id="JBBLXS010000115">
    <property type="protein sequence ID" value="MEK0185380.1"/>
    <property type="molecule type" value="Genomic_DNA"/>
</dbReference>
<accession>A0ABU8YLU4</accession>
<dbReference type="Proteomes" id="UP001384579">
    <property type="component" value="Unassembled WGS sequence"/>
</dbReference>
<dbReference type="SUPFAM" id="SSF143120">
    <property type="entry name" value="YefM-like"/>
    <property type="match status" value="1"/>
</dbReference>
<reference evidence="3 4" key="1">
    <citation type="journal article" date="2020" name="Harmful Algae">
        <title>Molecular and morphological characterization of a novel dihydroanatoxin-a producing Microcoleus species (cyanobacteria) from the Russian River, California, USA.</title>
        <authorList>
            <person name="Conklin K.Y."/>
            <person name="Stancheva R."/>
            <person name="Otten T.G."/>
            <person name="Fadness R."/>
            <person name="Boyer G.L."/>
            <person name="Read B."/>
            <person name="Zhang X."/>
            <person name="Sheath R.G."/>
        </authorList>
    </citation>
    <scope>NUCLEOTIDE SEQUENCE [LARGE SCALE GENOMIC DNA]</scope>
    <source>
        <strain evidence="3 4">PTRS2</strain>
    </source>
</reference>
<dbReference type="RefSeq" id="WP_340517038.1">
    <property type="nucleotide sequence ID" value="NZ_JBBLXS010000115.1"/>
</dbReference>
<comment type="similarity">
    <text evidence="1 2">Belongs to the phD/YefM antitoxin family.</text>
</comment>
<dbReference type="InterPro" id="IPR051405">
    <property type="entry name" value="phD/YefM_antitoxin"/>
</dbReference>
<organism evidence="3 4">
    <name type="scientific">Microcoleus anatoxicus PTRS2</name>
    <dbReference type="NCBI Taxonomy" id="2705321"/>
    <lineage>
        <taxon>Bacteria</taxon>
        <taxon>Bacillati</taxon>
        <taxon>Cyanobacteriota</taxon>
        <taxon>Cyanophyceae</taxon>
        <taxon>Oscillatoriophycideae</taxon>
        <taxon>Oscillatoriales</taxon>
        <taxon>Microcoleaceae</taxon>
        <taxon>Microcoleus</taxon>
        <taxon>Microcoleus anatoxicus</taxon>
    </lineage>
</organism>
<evidence type="ECO:0000256" key="1">
    <source>
        <dbReference type="ARBA" id="ARBA00009981"/>
    </source>
</evidence>
<gene>
    <name evidence="3" type="ORF">WMG39_10960</name>
</gene>
<protein>
    <recommendedName>
        <fullName evidence="2">Antitoxin</fullName>
    </recommendedName>
</protein>
<name>A0ABU8YLU4_9CYAN</name>
<dbReference type="InterPro" id="IPR006442">
    <property type="entry name" value="Antitoxin_Phd/YefM"/>
</dbReference>
<sequence length="151" mass="16941">MSTEITYTDAEANLENLCDRTVETGEVIVITRPNGKNAVLISEAELASLLETLYLLRSQTNTTPLFAALKRAKARVIQPQTLDEICKRFGLDEDDDTENEVATASDCLQTDRDLQLLDSINDAYADGLDPSEQAMLEGMRQHQRLFTETEW</sequence>
<dbReference type="Gene3D" id="3.40.1620.10">
    <property type="entry name" value="YefM-like domain"/>
    <property type="match status" value="1"/>
</dbReference>